<sequence>MQRQHALMGFPLFLFTIVFFLSSMNSLPAVSSGGIAQNPTGLSVGENNPFTAEASLIRYWNKKISNNLTKPDFLLSKASPLNAVQSSYLTKLAEARFFCELPRQSVPNVQRSLRPTGGTGGFKNGAGGGTDVFKNYNKGAGGTTGGAGGFKNYNEDANVPNLRFTSGKFFRESMLKQGTIMPMPDIKDKMPKRSSLPHSIASKLPFSSSRISELDQIFHAIENSTWRRSFRTQRRSARRDSHRARARPKPAPVRSRFWVRMSCFRLQKMWKGQRKT</sequence>
<dbReference type="PANTHER" id="PTHR31458">
    <property type="entry name" value="POLYGALACTURONASE 1 BETA-LIKE PROTEIN 2"/>
    <property type="match status" value="1"/>
</dbReference>
<reference evidence="6" key="1">
    <citation type="journal article" date="2023" name="Plant J.">
        <title>The genome of the king protea, Protea cynaroides.</title>
        <authorList>
            <person name="Chang J."/>
            <person name="Duong T.A."/>
            <person name="Schoeman C."/>
            <person name="Ma X."/>
            <person name="Roodt D."/>
            <person name="Barker N."/>
            <person name="Li Z."/>
            <person name="Van de Peer Y."/>
            <person name="Mizrachi E."/>
        </authorList>
    </citation>
    <scope>NUCLEOTIDE SEQUENCE</scope>
    <source>
        <tissue evidence="6">Young leaves</tissue>
    </source>
</reference>
<dbReference type="Proteomes" id="UP001141806">
    <property type="component" value="Unassembled WGS sequence"/>
</dbReference>
<accession>A0A9Q0KM23</accession>
<feature type="signal peptide" evidence="4">
    <location>
        <begin position="1"/>
        <end position="26"/>
    </location>
</feature>
<evidence type="ECO:0000256" key="4">
    <source>
        <dbReference type="SAM" id="SignalP"/>
    </source>
</evidence>
<keyword evidence="7" id="KW-1185">Reference proteome</keyword>
<evidence type="ECO:0000313" key="6">
    <source>
        <dbReference type="EMBL" id="KAJ4972950.1"/>
    </source>
</evidence>
<evidence type="ECO:0000313" key="7">
    <source>
        <dbReference type="Proteomes" id="UP001141806"/>
    </source>
</evidence>
<dbReference type="InterPro" id="IPR004873">
    <property type="entry name" value="BURP_dom"/>
</dbReference>
<name>A0A9Q0KM23_9MAGN</name>
<evidence type="ECO:0000259" key="5">
    <source>
        <dbReference type="PROSITE" id="PS51277"/>
    </source>
</evidence>
<keyword evidence="1 4" id="KW-0732">Signal</keyword>
<evidence type="ECO:0000256" key="3">
    <source>
        <dbReference type="SAM" id="MobiDB-lite"/>
    </source>
</evidence>
<keyword evidence="2" id="KW-0325">Glycoprotein</keyword>
<evidence type="ECO:0000256" key="2">
    <source>
        <dbReference type="ARBA" id="ARBA00023180"/>
    </source>
</evidence>
<gene>
    <name evidence="6" type="ORF">NE237_006124</name>
</gene>
<dbReference type="InterPro" id="IPR051897">
    <property type="entry name" value="PG-associated_BURP"/>
</dbReference>
<evidence type="ECO:0000256" key="1">
    <source>
        <dbReference type="ARBA" id="ARBA00022729"/>
    </source>
</evidence>
<feature type="region of interest" description="Disordered" evidence="3">
    <location>
        <begin position="228"/>
        <end position="250"/>
    </location>
</feature>
<dbReference type="PANTHER" id="PTHR31458:SF2">
    <property type="entry name" value="POLYGALACTURONASE 1 BETA-LIKE PROTEIN 2"/>
    <property type="match status" value="1"/>
</dbReference>
<dbReference type="EMBL" id="JAMYWD010000004">
    <property type="protein sequence ID" value="KAJ4972950.1"/>
    <property type="molecule type" value="Genomic_DNA"/>
</dbReference>
<feature type="chain" id="PRO_5040263337" description="BURP domain-containing protein" evidence="4">
    <location>
        <begin position="27"/>
        <end position="276"/>
    </location>
</feature>
<protein>
    <recommendedName>
        <fullName evidence="5">BURP domain-containing protein</fullName>
    </recommendedName>
</protein>
<dbReference type="OrthoDB" id="773062at2759"/>
<organism evidence="6 7">
    <name type="scientific">Protea cynaroides</name>
    <dbReference type="NCBI Taxonomy" id="273540"/>
    <lineage>
        <taxon>Eukaryota</taxon>
        <taxon>Viridiplantae</taxon>
        <taxon>Streptophyta</taxon>
        <taxon>Embryophyta</taxon>
        <taxon>Tracheophyta</taxon>
        <taxon>Spermatophyta</taxon>
        <taxon>Magnoliopsida</taxon>
        <taxon>Proteales</taxon>
        <taxon>Proteaceae</taxon>
        <taxon>Protea</taxon>
    </lineage>
</organism>
<dbReference type="Pfam" id="PF03181">
    <property type="entry name" value="BURP"/>
    <property type="match status" value="1"/>
</dbReference>
<feature type="compositionally biased region" description="Basic residues" evidence="3">
    <location>
        <begin position="228"/>
        <end position="248"/>
    </location>
</feature>
<proteinExistence type="predicted"/>
<dbReference type="PROSITE" id="PS51277">
    <property type="entry name" value="BURP"/>
    <property type="match status" value="1"/>
</dbReference>
<comment type="caution">
    <text evidence="6">The sequence shown here is derived from an EMBL/GenBank/DDBJ whole genome shotgun (WGS) entry which is preliminary data.</text>
</comment>
<feature type="domain" description="BURP" evidence="5">
    <location>
        <begin position="169"/>
        <end position="276"/>
    </location>
</feature>
<dbReference type="AlphaFoldDB" id="A0A9Q0KM23"/>